<sequence length="579" mass="64740">MILMSCVILILRLMGQFSDEGTIAVADSTSPPPPVVELPLSTRGATIIDREGKPVQLRGVNWFGLETANHAPHGLWARDYKAMLGQIHELGYNTIRLPYSIEGLRDGKVVGIDFRIGDNQELFNKSPIEVMDAIITEAGKQGLMILLDSHQLSTKRIPPLWYGDGFTEWDWIRTWAMLAERYKNQPNVIGADLKNEPHGVATWGTNDRRTDWRLAAERAGNAILNINPNWLIVVEGVEENVPGQKLPKHWMGGNLEGVKRFPVRLKQPRQLVYSPHEYGPGVFPHKWFDAPEFPENLLARWQTGFFYIVQEQIAPIYIGEFGGKQVDQTSKEGIWQNQLVDFIKQHQLSYTYWSWNPNSGDTGGLLSDDWMTVIPEKQMMLKRILPQLMIAAQSGKIDAQPVNQWLRPRFHSSKKTAAKAPRPQQSAQQPAKAPVNSQSVSSKPATKPQQTGPAIDALSPSASKSPAPVKSPVATVSDLVVKTSLQSDWDTGFCTAIQVVNPTDQVIANWKLRFDMPGASIDQSWNGQHRQGKNGQHEIQPPDWGKSVQAKQAIDMGFCAKKTGKRPLPRNFQVIARKG</sequence>
<comment type="caution">
    <text evidence="10">The sequence shown here is derived from an EMBL/GenBank/DDBJ whole genome shotgun (WGS) entry which is preliminary data.</text>
</comment>
<evidence type="ECO:0000256" key="8">
    <source>
        <dbReference type="SAM" id="MobiDB-lite"/>
    </source>
</evidence>
<feature type="compositionally biased region" description="Low complexity" evidence="8">
    <location>
        <begin position="418"/>
        <end position="434"/>
    </location>
</feature>
<keyword evidence="6 7" id="KW-0624">Polysaccharide degradation</keyword>
<dbReference type="InterPro" id="IPR001547">
    <property type="entry name" value="Glyco_hydro_5"/>
</dbReference>
<dbReference type="InterPro" id="IPR001919">
    <property type="entry name" value="CBD2"/>
</dbReference>
<feature type="compositionally biased region" description="Polar residues" evidence="8">
    <location>
        <begin position="435"/>
        <end position="452"/>
    </location>
</feature>
<keyword evidence="2 7" id="KW-0378">Hydrolase</keyword>
<evidence type="ECO:0000313" key="11">
    <source>
        <dbReference type="Proteomes" id="UP000625316"/>
    </source>
</evidence>
<gene>
    <name evidence="10" type="ORF">IQ266_15535</name>
</gene>
<dbReference type="PANTHER" id="PTHR35923:SF2">
    <property type="entry name" value="ENDOGLUCANASE"/>
    <property type="match status" value="1"/>
</dbReference>
<keyword evidence="11" id="KW-1185">Reference proteome</keyword>
<dbReference type="PROSITE" id="PS51173">
    <property type="entry name" value="CBM2"/>
    <property type="match status" value="1"/>
</dbReference>
<dbReference type="InterPro" id="IPR018087">
    <property type="entry name" value="Glyco_hydro_5_CS"/>
</dbReference>
<dbReference type="SUPFAM" id="SSF51445">
    <property type="entry name" value="(Trans)glycosidases"/>
    <property type="match status" value="1"/>
</dbReference>
<evidence type="ECO:0000313" key="10">
    <source>
        <dbReference type="EMBL" id="MBE9031146.1"/>
    </source>
</evidence>
<dbReference type="GO" id="GO:0030245">
    <property type="term" value="P:cellulose catabolic process"/>
    <property type="evidence" value="ECO:0007669"/>
    <property type="project" value="UniProtKB-KW"/>
</dbReference>
<keyword evidence="3 7" id="KW-0136">Cellulose degradation</keyword>
<evidence type="ECO:0000256" key="5">
    <source>
        <dbReference type="ARBA" id="ARBA00023295"/>
    </source>
</evidence>
<evidence type="ECO:0000256" key="1">
    <source>
        <dbReference type="ARBA" id="ARBA00000966"/>
    </source>
</evidence>
<dbReference type="PROSITE" id="PS00659">
    <property type="entry name" value="GLYCOSYL_HYDROL_F5"/>
    <property type="match status" value="1"/>
</dbReference>
<name>A0A928VM92_9CYAN</name>
<dbReference type="AlphaFoldDB" id="A0A928VM92"/>
<evidence type="ECO:0000259" key="9">
    <source>
        <dbReference type="PROSITE" id="PS51173"/>
    </source>
</evidence>
<dbReference type="Pfam" id="PF00553">
    <property type="entry name" value="CBM_2"/>
    <property type="match status" value="1"/>
</dbReference>
<feature type="domain" description="CBM2" evidence="9">
    <location>
        <begin position="467"/>
        <end position="579"/>
    </location>
</feature>
<dbReference type="Gene3D" id="2.60.40.290">
    <property type="match status" value="1"/>
</dbReference>
<evidence type="ECO:0000256" key="6">
    <source>
        <dbReference type="ARBA" id="ARBA00023326"/>
    </source>
</evidence>
<dbReference type="Gene3D" id="3.20.20.80">
    <property type="entry name" value="Glycosidases"/>
    <property type="match status" value="1"/>
</dbReference>
<evidence type="ECO:0000256" key="4">
    <source>
        <dbReference type="ARBA" id="ARBA00023277"/>
    </source>
</evidence>
<dbReference type="EMBL" id="JADEXQ010000054">
    <property type="protein sequence ID" value="MBE9031146.1"/>
    <property type="molecule type" value="Genomic_DNA"/>
</dbReference>
<accession>A0A928VM92</accession>
<comment type="catalytic activity">
    <reaction evidence="1 7">
        <text>Endohydrolysis of (1-&gt;4)-beta-D-glucosidic linkages in cellulose, lichenin and cereal beta-D-glucans.</text>
        <dbReference type="EC" id="3.2.1.4"/>
    </reaction>
</comment>
<dbReference type="InterPro" id="IPR017853">
    <property type="entry name" value="GH"/>
</dbReference>
<comment type="similarity">
    <text evidence="7">Belongs to the glycosyl hydrolase 5 (cellulase A) family.</text>
</comment>
<feature type="region of interest" description="Disordered" evidence="8">
    <location>
        <begin position="412"/>
        <end position="473"/>
    </location>
</feature>
<feature type="region of interest" description="Disordered" evidence="8">
    <location>
        <begin position="525"/>
        <end position="544"/>
    </location>
</feature>
<keyword evidence="4 7" id="KW-0119">Carbohydrate metabolism</keyword>
<evidence type="ECO:0000256" key="2">
    <source>
        <dbReference type="ARBA" id="ARBA00022801"/>
    </source>
</evidence>
<keyword evidence="5 7" id="KW-0326">Glycosidase</keyword>
<dbReference type="InterPro" id="IPR012291">
    <property type="entry name" value="CBM2_carb-bd_dom_sf"/>
</dbReference>
<dbReference type="Proteomes" id="UP000625316">
    <property type="component" value="Unassembled WGS sequence"/>
</dbReference>
<protein>
    <recommendedName>
        <fullName evidence="7">Endoglucanase</fullName>
        <ecNumber evidence="7">3.2.1.4</ecNumber>
    </recommendedName>
</protein>
<organism evidence="10 11">
    <name type="scientific">Romeriopsis navalis LEGE 11480</name>
    <dbReference type="NCBI Taxonomy" id="2777977"/>
    <lineage>
        <taxon>Bacteria</taxon>
        <taxon>Bacillati</taxon>
        <taxon>Cyanobacteriota</taxon>
        <taxon>Cyanophyceae</taxon>
        <taxon>Leptolyngbyales</taxon>
        <taxon>Leptolyngbyaceae</taxon>
        <taxon>Romeriopsis</taxon>
        <taxon>Romeriopsis navalis</taxon>
    </lineage>
</organism>
<dbReference type="SMART" id="SM00637">
    <property type="entry name" value="CBD_II"/>
    <property type="match status" value="1"/>
</dbReference>
<proteinExistence type="inferred from homology"/>
<dbReference type="GO" id="GO:0030247">
    <property type="term" value="F:polysaccharide binding"/>
    <property type="evidence" value="ECO:0007669"/>
    <property type="project" value="UniProtKB-UniRule"/>
</dbReference>
<dbReference type="SUPFAM" id="SSF49384">
    <property type="entry name" value="Carbohydrate-binding domain"/>
    <property type="match status" value="1"/>
</dbReference>
<dbReference type="PANTHER" id="PTHR35923">
    <property type="entry name" value="MAJOR EXTRACELLULAR ENDOGLUCANASE"/>
    <property type="match status" value="1"/>
</dbReference>
<dbReference type="InterPro" id="IPR008965">
    <property type="entry name" value="CBM2/CBM3_carb-bd_dom_sf"/>
</dbReference>
<feature type="compositionally biased region" description="Low complexity" evidence="8">
    <location>
        <begin position="459"/>
        <end position="473"/>
    </location>
</feature>
<dbReference type="EC" id="3.2.1.4" evidence="7"/>
<evidence type="ECO:0000256" key="3">
    <source>
        <dbReference type="ARBA" id="ARBA00023001"/>
    </source>
</evidence>
<evidence type="ECO:0000256" key="7">
    <source>
        <dbReference type="RuleBase" id="RU361153"/>
    </source>
</evidence>
<dbReference type="Pfam" id="PF00150">
    <property type="entry name" value="Cellulase"/>
    <property type="match status" value="1"/>
</dbReference>
<reference evidence="10" key="1">
    <citation type="submission" date="2020-10" db="EMBL/GenBank/DDBJ databases">
        <authorList>
            <person name="Castelo-Branco R."/>
            <person name="Eusebio N."/>
            <person name="Adriana R."/>
            <person name="Vieira A."/>
            <person name="Brugerolle De Fraissinette N."/>
            <person name="Rezende De Castro R."/>
            <person name="Schneider M.P."/>
            <person name="Vasconcelos V."/>
            <person name="Leao P.N."/>
        </authorList>
    </citation>
    <scope>NUCLEOTIDE SEQUENCE</scope>
    <source>
        <strain evidence="10">LEGE 11480</strain>
    </source>
</reference>
<dbReference type="GO" id="GO:0008810">
    <property type="term" value="F:cellulase activity"/>
    <property type="evidence" value="ECO:0007669"/>
    <property type="project" value="UniProtKB-EC"/>
</dbReference>